<comment type="caution">
    <text evidence="3">The sequence shown here is derived from an EMBL/GenBank/DDBJ whole genome shotgun (WGS) entry which is preliminary data.</text>
</comment>
<name>A0A814YLY1_ADIRI</name>
<dbReference type="InterPro" id="IPR027417">
    <property type="entry name" value="P-loop_NTPase"/>
</dbReference>
<reference evidence="3" key="1">
    <citation type="submission" date="2021-02" db="EMBL/GenBank/DDBJ databases">
        <authorList>
            <person name="Nowell W R."/>
        </authorList>
    </citation>
    <scope>NUCLEOTIDE SEQUENCE</scope>
</reference>
<dbReference type="InterPro" id="IPR007111">
    <property type="entry name" value="NACHT_NTPase"/>
</dbReference>
<accession>A0A814YLY1</accession>
<dbReference type="EMBL" id="CAJNOJ010000167">
    <property type="protein sequence ID" value="CAF1232178.1"/>
    <property type="molecule type" value="Genomic_DNA"/>
</dbReference>
<proteinExistence type="predicted"/>
<evidence type="ECO:0000313" key="3">
    <source>
        <dbReference type="EMBL" id="CAF1232178.1"/>
    </source>
</evidence>
<sequence>MGYYSPVLILVVHLSIASGCAFDSIAILLTNKQVKNILLVKSVVYNSLKFTVVNHLNEELKCCTVRKLLIHFTTALIHFFESLPSFELDSTRFRLLETRDLLNCLRETASINNELTRLFCRRLKRLMDYNESLSRGVWIELYDDIFHILKKSNSDEHTVNNRERINEVMRFEKALEERELNTQQALGNRKNLKQFLHENQTFFIKYLEKCVSLHSKIQVQGLVDNIDDSFLKTYSITSEIRHNLNVKLKYVTIDFDCSDKLFKPLKIPLTTDDGTYNRVGTSLATFLPSVKDTNIDPEDYQVETITNVLEYNRWIVILGDPGGAKTTLLRWITRIFAEFALCGRDQIALEKCRELPIRIPILIRIGEFATWLEKHQDKTLMDYIGEHTWFSEHYQDDNEAVLKELIRQGHALILLDGLDEIAEVEQRGEIVQLVRDFIGEHVHASNFFSAFDNRMFNKRPSYEKNIIEVRPPGESGGNQIIITSREVGYQFCPLVGPFIEHYSLSLMNYQQANAFIREWMSQIGEQVKDILSNEGIKLSEKDMQNFSDVRWKAMQSILKNYSQVLMENPSLLSMICTFVFQSPDSFHPKSPIEVYDHTIQISLRRWRNQQLNMSETVLIEFLIALAGYLHLNSSSGLIDEFDMTSLCRLVLKQQGVSHDRRTLNEQVKNFISSLEQGVGIFAERGLQIFGFLHLSFQEYFIAQYLVKGSADEIAQRILSIIIHPRFRQSICLAISWVNWKWPSNDYNKVLSLLVNPTKGYSIPFGTLLLFEVFDDMQSLPFDSIIFTALNNIADHPSDTIRNTYLIRSVLKLDRKMIIDYMRLHLQDEKRLANFCQSLMGSASKFDKKHLPDGKQIKSIIYQQLWSFREINPSFEFIIDQIFRRTVNLYQLSNRCFRKDLQSCLRSNHISESDIHPLILSVIIALYGGIYFGNDSGALQVAFSTQQMHCESLLIAPLIDYFDNSEESHAVKTQKLIEEYENNIEKSLPSDLSNDTIDSFVALICLQGVSHPSIYATYDGYQALTVAIDRLKRTWFYFGKKLHTFTDDDIGCNDTSVVKSEIESIMNVLVSQPGQSDEQRIALSVACASAWEKLELWDIINILNRDDDDDDEYFSHQPKFIHLFSDEKLFDIIVNINSQEKSPWLLNFLPKSLQALYRHTIITSTSLPFVVFLSQCLVHLDNVDKNNLNFGLTLPVLYILMEEHMLENYALIHFRTNCYPVQRKNKNYKKLFQVMEDCNLLDPFLLDQPLDYEELIDEERQRIFEAKGVAQNQITDEQLFAASISLARLFQAQHRLNDSYPTKTSYISDVNNNEVYSTISSIIDPVLRIMALSIILNMKDPLIFEIEERKKLLWEMTILLKYLLPSLPLPTAVVLFVQCYSTNRLFHIEYQEMSNIIAEKFNDYANDEQSQEVAFIALQSLNNPQLSSCLSQFIKRTNNVSDLLQLHSSMFHNYFANTNSFESLNTTLLASMYLTELCFDNQILTMYIKNNDTNKLSFLEELDQLWNETSKVKKLLTSRVASWITDHLYMLNKLELSRVIQDVSQCLMVDKAGLLEVCKWLNYRTCEDSRFFAYYAALQLIIEGSDIADETEMIDEMLLVDTEFILKPIIEHLISSRLMNSTAVRRLLFVLHKNAHYCSKIYISIYSEDMLQLCLELEIERIKESVPRSFFSIINDCSQELLIYLVKHLYACIIDRIQLEGFVKDNYLIVIVQWMLMKCTRKATTDNFVVNLYKNVLQFFDYHGRSVVQKAIVYVFNSVYTDIRSQAERISMQCVRGPQMTKELARLKENLALQSDTITCLENVISSRNLYSDDVLVVCLLAYGNYLLVLDKLNMEKNVSDELRNALTMLSAEASYSNLIAVRATFCLNFIEHSNITRNTIANWYKHKSDLTAEMKYKILLQQTLYNTKIEFGLMFDNEVIDHLHQYSSGLMDTFINDLFNYLYSTANCKYLYEPAPDYIKIALAISRRKLNEFRDAIRQGKHGEMEFKRELYRCCMNNQNDSNSLVELYAMFAVFTTELVEMLKLLGYASFRNDESFMTLLKVFDRDIIDHVFDLCNTETYTQMANYVLPILEHFVKIQVVSFLEVHERVLTGKYLVNNFKQERCGNEVFHLLLKVSCFAKDFVETSERMLLFERDIEQEFKKVYKGSKRNDMILIF</sequence>
<keyword evidence="1" id="KW-0812">Transmembrane</keyword>
<dbReference type="OrthoDB" id="10043616at2759"/>
<feature type="domain" description="NACHT" evidence="2">
    <location>
        <begin position="313"/>
        <end position="438"/>
    </location>
</feature>
<dbReference type="SUPFAM" id="SSF52540">
    <property type="entry name" value="P-loop containing nucleoside triphosphate hydrolases"/>
    <property type="match status" value="1"/>
</dbReference>
<feature type="transmembrane region" description="Helical" evidence="1">
    <location>
        <begin position="6"/>
        <end position="29"/>
    </location>
</feature>
<dbReference type="Gene3D" id="3.40.50.300">
    <property type="entry name" value="P-loop containing nucleotide triphosphate hydrolases"/>
    <property type="match status" value="1"/>
</dbReference>
<keyword evidence="1" id="KW-1133">Transmembrane helix</keyword>
<evidence type="ECO:0000256" key="1">
    <source>
        <dbReference type="SAM" id="Phobius"/>
    </source>
</evidence>
<keyword evidence="1" id="KW-0472">Membrane</keyword>
<evidence type="ECO:0000259" key="2">
    <source>
        <dbReference type="PROSITE" id="PS50837"/>
    </source>
</evidence>
<dbReference type="Proteomes" id="UP000663852">
    <property type="component" value="Unassembled WGS sequence"/>
</dbReference>
<protein>
    <recommendedName>
        <fullName evidence="2">NACHT domain-containing protein</fullName>
    </recommendedName>
</protein>
<evidence type="ECO:0000313" key="4">
    <source>
        <dbReference type="Proteomes" id="UP000663852"/>
    </source>
</evidence>
<dbReference type="PROSITE" id="PS50837">
    <property type="entry name" value="NACHT"/>
    <property type="match status" value="1"/>
</dbReference>
<gene>
    <name evidence="3" type="ORF">EDS130_LOCUS26992</name>
</gene>
<organism evidence="3 4">
    <name type="scientific">Adineta ricciae</name>
    <name type="common">Rotifer</name>
    <dbReference type="NCBI Taxonomy" id="249248"/>
    <lineage>
        <taxon>Eukaryota</taxon>
        <taxon>Metazoa</taxon>
        <taxon>Spiralia</taxon>
        <taxon>Gnathifera</taxon>
        <taxon>Rotifera</taxon>
        <taxon>Eurotatoria</taxon>
        <taxon>Bdelloidea</taxon>
        <taxon>Adinetida</taxon>
        <taxon>Adinetidae</taxon>
        <taxon>Adineta</taxon>
    </lineage>
</organism>